<dbReference type="AlphaFoldDB" id="A0A1Q8CLP9"/>
<evidence type="ECO:0000313" key="12">
    <source>
        <dbReference type="Proteomes" id="UP000185596"/>
    </source>
</evidence>
<dbReference type="GO" id="GO:0006508">
    <property type="term" value="P:proteolysis"/>
    <property type="evidence" value="ECO:0007669"/>
    <property type="project" value="UniProtKB-KW"/>
</dbReference>
<evidence type="ECO:0000256" key="7">
    <source>
        <dbReference type="RuleBase" id="RU003355"/>
    </source>
</evidence>
<evidence type="ECO:0000256" key="2">
    <source>
        <dbReference type="ARBA" id="ARBA00022670"/>
    </source>
</evidence>
<protein>
    <submittedName>
        <fullName evidence="11">Serine protease</fullName>
    </submittedName>
</protein>
<dbReference type="InterPro" id="IPR023828">
    <property type="entry name" value="Peptidase_S8_Ser-AS"/>
</dbReference>
<dbReference type="PROSITE" id="PS00137">
    <property type="entry name" value="SUBTILASE_HIS"/>
    <property type="match status" value="1"/>
</dbReference>
<evidence type="ECO:0000256" key="3">
    <source>
        <dbReference type="ARBA" id="ARBA00022801"/>
    </source>
</evidence>
<dbReference type="PROSITE" id="PS00138">
    <property type="entry name" value="SUBTILASE_SER"/>
    <property type="match status" value="1"/>
</dbReference>
<feature type="domain" description="Peptidase S8/S53" evidence="10">
    <location>
        <begin position="160"/>
        <end position="553"/>
    </location>
</feature>
<reference evidence="11 12" key="1">
    <citation type="submission" date="2016-12" db="EMBL/GenBank/DDBJ databases">
        <title>The draft genome sequence of Actinophytocola sp. 11-183.</title>
        <authorList>
            <person name="Wang W."/>
            <person name="Yuan L."/>
        </authorList>
    </citation>
    <scope>NUCLEOTIDE SEQUENCE [LARGE SCALE GENOMIC DNA]</scope>
    <source>
        <strain evidence="11 12">11-183</strain>
    </source>
</reference>
<evidence type="ECO:0000313" key="11">
    <source>
        <dbReference type="EMBL" id="OLF15288.1"/>
    </source>
</evidence>
<gene>
    <name evidence="11" type="ORF">BU204_22765</name>
</gene>
<name>A0A1Q8CLP9_9PSEU</name>
<feature type="active site" description="Charge relay system" evidence="5 6">
    <location>
        <position position="474"/>
    </location>
</feature>
<proteinExistence type="inferred from homology"/>
<dbReference type="PROSITE" id="PS00136">
    <property type="entry name" value="SUBTILASE_ASP"/>
    <property type="match status" value="1"/>
</dbReference>
<comment type="caution">
    <text evidence="11">The sequence shown here is derived from an EMBL/GenBank/DDBJ whole genome shotgun (WGS) entry which is preliminary data.</text>
</comment>
<dbReference type="InterPro" id="IPR015500">
    <property type="entry name" value="Peptidase_S8_subtilisin-rel"/>
</dbReference>
<feature type="active site" description="Charge relay system" evidence="5 6">
    <location>
        <position position="223"/>
    </location>
</feature>
<evidence type="ECO:0000256" key="1">
    <source>
        <dbReference type="ARBA" id="ARBA00011073"/>
    </source>
</evidence>
<evidence type="ECO:0000256" key="4">
    <source>
        <dbReference type="ARBA" id="ARBA00022825"/>
    </source>
</evidence>
<dbReference type="InterPro" id="IPR000209">
    <property type="entry name" value="Peptidase_S8/S53_dom"/>
</dbReference>
<dbReference type="InterPro" id="IPR023827">
    <property type="entry name" value="Peptidase_S8_Asp-AS"/>
</dbReference>
<evidence type="ECO:0000259" key="10">
    <source>
        <dbReference type="Pfam" id="PF00082"/>
    </source>
</evidence>
<dbReference type="PANTHER" id="PTHR43806">
    <property type="entry name" value="PEPTIDASE S8"/>
    <property type="match status" value="1"/>
</dbReference>
<dbReference type="PRINTS" id="PR00723">
    <property type="entry name" value="SUBTILISIN"/>
</dbReference>
<keyword evidence="2 6" id="KW-0645">Protease</keyword>
<feature type="compositionally biased region" description="Basic and acidic residues" evidence="8">
    <location>
        <begin position="104"/>
        <end position="116"/>
    </location>
</feature>
<dbReference type="GO" id="GO:0004252">
    <property type="term" value="F:serine-type endopeptidase activity"/>
    <property type="evidence" value="ECO:0007669"/>
    <property type="project" value="UniProtKB-UniRule"/>
</dbReference>
<dbReference type="Proteomes" id="UP000185596">
    <property type="component" value="Unassembled WGS sequence"/>
</dbReference>
<keyword evidence="3 6" id="KW-0378">Hydrolase</keyword>
<dbReference type="InterPro" id="IPR050131">
    <property type="entry name" value="Peptidase_S8_subtilisin-like"/>
</dbReference>
<dbReference type="STRING" id="1912961.BU204_22765"/>
<dbReference type="Gene3D" id="3.40.50.200">
    <property type="entry name" value="Peptidase S8/S53 domain"/>
    <property type="match status" value="1"/>
</dbReference>
<dbReference type="InterPro" id="IPR022398">
    <property type="entry name" value="Peptidase_S8_His-AS"/>
</dbReference>
<feature type="compositionally biased region" description="Basic and acidic residues" evidence="8">
    <location>
        <begin position="336"/>
        <end position="349"/>
    </location>
</feature>
<comment type="similarity">
    <text evidence="1 6 7">Belongs to the peptidase S8 family.</text>
</comment>
<keyword evidence="4 6" id="KW-0720">Serine protease</keyword>
<evidence type="ECO:0000256" key="9">
    <source>
        <dbReference type="SAM" id="SignalP"/>
    </source>
</evidence>
<accession>A0A1Q8CLP9</accession>
<dbReference type="InterPro" id="IPR036852">
    <property type="entry name" value="Peptidase_S8/S53_dom_sf"/>
</dbReference>
<evidence type="ECO:0000256" key="6">
    <source>
        <dbReference type="PROSITE-ProRule" id="PRU01240"/>
    </source>
</evidence>
<keyword evidence="12" id="KW-1185">Reference proteome</keyword>
<feature type="signal peptide" evidence="9">
    <location>
        <begin position="1"/>
        <end position="23"/>
    </location>
</feature>
<dbReference type="EMBL" id="MSIE01000043">
    <property type="protein sequence ID" value="OLF15288.1"/>
    <property type="molecule type" value="Genomic_DNA"/>
</dbReference>
<dbReference type="PANTHER" id="PTHR43806:SF11">
    <property type="entry name" value="CEREVISIN-RELATED"/>
    <property type="match status" value="1"/>
</dbReference>
<evidence type="ECO:0000256" key="8">
    <source>
        <dbReference type="SAM" id="MobiDB-lite"/>
    </source>
</evidence>
<dbReference type="PROSITE" id="PS51892">
    <property type="entry name" value="SUBTILASE"/>
    <property type="match status" value="1"/>
</dbReference>
<dbReference type="Pfam" id="PF00082">
    <property type="entry name" value="Peptidase_S8"/>
    <property type="match status" value="1"/>
</dbReference>
<feature type="chain" id="PRO_5013180857" evidence="9">
    <location>
        <begin position="24"/>
        <end position="569"/>
    </location>
</feature>
<evidence type="ECO:0000256" key="5">
    <source>
        <dbReference type="PIRSR" id="PIRSR615500-1"/>
    </source>
</evidence>
<dbReference type="SUPFAM" id="SSF52743">
    <property type="entry name" value="Subtilisin-like"/>
    <property type="match status" value="1"/>
</dbReference>
<feature type="region of interest" description="Disordered" evidence="8">
    <location>
        <begin position="95"/>
        <end position="117"/>
    </location>
</feature>
<organism evidence="11 12">
    <name type="scientific">Actinophytocola xanthii</name>
    <dbReference type="NCBI Taxonomy" id="1912961"/>
    <lineage>
        <taxon>Bacteria</taxon>
        <taxon>Bacillati</taxon>
        <taxon>Actinomycetota</taxon>
        <taxon>Actinomycetes</taxon>
        <taxon>Pseudonocardiales</taxon>
        <taxon>Pseudonocardiaceae</taxon>
    </lineage>
</organism>
<keyword evidence="9" id="KW-0732">Signal</keyword>
<feature type="region of interest" description="Disordered" evidence="8">
    <location>
        <begin position="335"/>
        <end position="357"/>
    </location>
</feature>
<feature type="active site" description="Charge relay system" evidence="5 6">
    <location>
        <position position="168"/>
    </location>
</feature>
<sequence>MLALLAVPVFAGVTVFAVPSATAQPGLSGRTVEYNVLAADGVSVAKAERAVRAAGGKVLRSNAAVGLVTATAPENGFTQRLAKTRDVLSSSRSLVVGKSPSARRAPDESVVEKENRQGAAASRAVKAKKAAVGMDPLDSQLWGLTSVRSDLARTVQAGNRKVLVGVLDTGVDGNHPDIKPNFDAARSRNFTRDIPTDELGQVVDGPCEFRGCVDPANWDDGGHGTHVAGTIAAAANGLGVSGVAPNVSIVNIRGGQDSGSFFLQPVVDAITYSGDAGLDIVNMSFYVDPWRYNCLDNPADTPAQQAQQRTIITAMTRAMNYAHRKGVTQIVSLGNGHEDTGRPQVDKDSPNYPKGTNYDRVIDNDTCKSMPVDGPNAITVSAYGPSGAKADYSSYGTELISVSAPGGFYRDYFGTPWFRTNENMILSTYPKNVGVAEGTIDPNGNITPDGVALGVQKDCQGTVCGYYQFLQGTSMASPHASGVAALIVSEYGRYSGGSVSMRPTSVRAVLEGTAFAIPCPEPRTVDYLDEGRDDTYTATCEGDLEFNGFYGNGAVDAWAAVTRGEEFLG</sequence>